<dbReference type="AlphaFoldDB" id="A0AAE1HKV3"/>
<dbReference type="Proteomes" id="UP001219518">
    <property type="component" value="Unassembled WGS sequence"/>
</dbReference>
<reference evidence="1" key="1">
    <citation type="submission" date="2021-07" db="EMBL/GenBank/DDBJ databases">
        <authorList>
            <person name="Catto M.A."/>
            <person name="Jacobson A."/>
            <person name="Kennedy G."/>
            <person name="Labadie P."/>
            <person name="Hunt B.G."/>
            <person name="Srinivasan R."/>
        </authorList>
    </citation>
    <scope>NUCLEOTIDE SEQUENCE</scope>
    <source>
        <strain evidence="1">PL_HMW_Pooled</strain>
        <tissue evidence="1">Head</tissue>
    </source>
</reference>
<proteinExistence type="predicted"/>
<protein>
    <submittedName>
        <fullName evidence="1">N-acetyl-D-glucosamine kinase</fullName>
    </submittedName>
</protein>
<organism evidence="1 2">
    <name type="scientific">Frankliniella fusca</name>
    <dbReference type="NCBI Taxonomy" id="407009"/>
    <lineage>
        <taxon>Eukaryota</taxon>
        <taxon>Metazoa</taxon>
        <taxon>Ecdysozoa</taxon>
        <taxon>Arthropoda</taxon>
        <taxon>Hexapoda</taxon>
        <taxon>Insecta</taxon>
        <taxon>Pterygota</taxon>
        <taxon>Neoptera</taxon>
        <taxon>Paraneoptera</taxon>
        <taxon>Thysanoptera</taxon>
        <taxon>Terebrantia</taxon>
        <taxon>Thripoidea</taxon>
        <taxon>Thripidae</taxon>
        <taxon>Frankliniella</taxon>
    </lineage>
</organism>
<name>A0AAE1HKV3_9NEOP</name>
<dbReference type="EMBL" id="JAHWGI010001092">
    <property type="protein sequence ID" value="KAK3922516.1"/>
    <property type="molecule type" value="Genomic_DNA"/>
</dbReference>
<evidence type="ECO:0000313" key="2">
    <source>
        <dbReference type="Proteomes" id="UP001219518"/>
    </source>
</evidence>
<keyword evidence="1" id="KW-0808">Transferase</keyword>
<keyword evidence="1" id="KW-0418">Kinase</keyword>
<evidence type="ECO:0000313" key="1">
    <source>
        <dbReference type="EMBL" id="KAK3922516.1"/>
    </source>
</evidence>
<dbReference type="GO" id="GO:0016301">
    <property type="term" value="F:kinase activity"/>
    <property type="evidence" value="ECO:0007669"/>
    <property type="project" value="UniProtKB-KW"/>
</dbReference>
<gene>
    <name evidence="1" type="ORF">KUF71_011973</name>
</gene>
<keyword evidence="2" id="KW-1185">Reference proteome</keyword>
<sequence>MLSGSQYSKGLAPAAPFSFGILRSTGCRSSGQGPAAKSQFNKSRCNFPYFSQSPFIVQDVSGVTLDNNGGAKKNIRNKKKWFVHFFIDVFHLSNVSQDAFWILLWGSGWFNASVAQLPGL</sequence>
<reference evidence="1" key="2">
    <citation type="journal article" date="2023" name="BMC Genomics">
        <title>Pest status, molecular evolution, and epigenetic factors derived from the genome assembly of Frankliniella fusca, a thysanopteran phytovirus vector.</title>
        <authorList>
            <person name="Catto M.A."/>
            <person name="Labadie P.E."/>
            <person name="Jacobson A.L."/>
            <person name="Kennedy G.G."/>
            <person name="Srinivasan R."/>
            <person name="Hunt B.G."/>
        </authorList>
    </citation>
    <scope>NUCLEOTIDE SEQUENCE</scope>
    <source>
        <strain evidence="1">PL_HMW_Pooled</strain>
    </source>
</reference>
<comment type="caution">
    <text evidence="1">The sequence shown here is derived from an EMBL/GenBank/DDBJ whole genome shotgun (WGS) entry which is preliminary data.</text>
</comment>
<accession>A0AAE1HKV3</accession>